<feature type="transmembrane region" description="Helical" evidence="6">
    <location>
        <begin position="20"/>
        <end position="41"/>
    </location>
</feature>
<dbReference type="InterPro" id="IPR001640">
    <property type="entry name" value="Lgt"/>
</dbReference>
<keyword evidence="3 6" id="KW-0812">Transmembrane</keyword>
<dbReference type="AlphaFoldDB" id="A0A381PPG4"/>
<evidence type="ECO:0000256" key="5">
    <source>
        <dbReference type="ARBA" id="ARBA00023136"/>
    </source>
</evidence>
<evidence type="ECO:0000256" key="1">
    <source>
        <dbReference type="ARBA" id="ARBA00022475"/>
    </source>
</evidence>
<dbReference type="EMBL" id="UINC01001044">
    <property type="protein sequence ID" value="SUZ68820.1"/>
    <property type="molecule type" value="Genomic_DNA"/>
</dbReference>
<reference evidence="7" key="1">
    <citation type="submission" date="2018-05" db="EMBL/GenBank/DDBJ databases">
        <authorList>
            <person name="Lanie J.A."/>
            <person name="Ng W.-L."/>
            <person name="Kazmierczak K.M."/>
            <person name="Andrzejewski T.M."/>
            <person name="Davidsen T.M."/>
            <person name="Wayne K.J."/>
            <person name="Tettelin H."/>
            <person name="Glass J.I."/>
            <person name="Rusch D."/>
            <person name="Podicherti R."/>
            <person name="Tsui H.-C.T."/>
            <person name="Winkler M.E."/>
        </authorList>
    </citation>
    <scope>NUCLEOTIDE SEQUENCE</scope>
</reference>
<dbReference type="PANTHER" id="PTHR30589:SF0">
    <property type="entry name" value="PHOSPHATIDYLGLYCEROL--PROLIPOPROTEIN DIACYLGLYCERYL TRANSFERASE"/>
    <property type="match status" value="1"/>
</dbReference>
<evidence type="ECO:0000256" key="3">
    <source>
        <dbReference type="ARBA" id="ARBA00022692"/>
    </source>
</evidence>
<dbReference type="GO" id="GO:0008961">
    <property type="term" value="F:phosphatidylglycerol-prolipoprotein diacylglyceryl transferase activity"/>
    <property type="evidence" value="ECO:0007669"/>
    <property type="project" value="InterPro"/>
</dbReference>
<protein>
    <recommendedName>
        <fullName evidence="8">Prolipoprotein diacylglyceryl transferase</fullName>
    </recommendedName>
</protein>
<keyword evidence="5 6" id="KW-0472">Membrane</keyword>
<accession>A0A381PPG4</accession>
<feature type="transmembrane region" description="Helical" evidence="6">
    <location>
        <begin position="240"/>
        <end position="259"/>
    </location>
</feature>
<keyword evidence="1" id="KW-1003">Cell membrane</keyword>
<dbReference type="PANTHER" id="PTHR30589">
    <property type="entry name" value="PROLIPOPROTEIN DIACYLGLYCERYL TRANSFERASE"/>
    <property type="match status" value="1"/>
</dbReference>
<evidence type="ECO:0008006" key="8">
    <source>
        <dbReference type="Google" id="ProtNLM"/>
    </source>
</evidence>
<dbReference type="GO" id="GO:0042158">
    <property type="term" value="P:lipoprotein biosynthetic process"/>
    <property type="evidence" value="ECO:0007669"/>
    <property type="project" value="InterPro"/>
</dbReference>
<dbReference type="HAMAP" id="MF_01147">
    <property type="entry name" value="Lgt"/>
    <property type="match status" value="1"/>
</dbReference>
<dbReference type="NCBIfam" id="TIGR00544">
    <property type="entry name" value="lgt"/>
    <property type="match status" value="1"/>
</dbReference>
<gene>
    <name evidence="7" type="ORF">METZ01_LOCUS21674</name>
</gene>
<evidence type="ECO:0000256" key="4">
    <source>
        <dbReference type="ARBA" id="ARBA00022989"/>
    </source>
</evidence>
<keyword evidence="2" id="KW-0808">Transferase</keyword>
<evidence type="ECO:0000256" key="2">
    <source>
        <dbReference type="ARBA" id="ARBA00022679"/>
    </source>
</evidence>
<feature type="transmembrane region" description="Helical" evidence="6">
    <location>
        <begin position="53"/>
        <end position="71"/>
    </location>
</feature>
<evidence type="ECO:0000313" key="7">
    <source>
        <dbReference type="EMBL" id="SUZ68820.1"/>
    </source>
</evidence>
<feature type="transmembrane region" description="Helical" evidence="6">
    <location>
        <begin position="181"/>
        <end position="198"/>
    </location>
</feature>
<proteinExistence type="inferred from homology"/>
<dbReference type="Pfam" id="PF01790">
    <property type="entry name" value="LGT"/>
    <property type="match status" value="1"/>
</dbReference>
<feature type="transmembrane region" description="Helical" evidence="6">
    <location>
        <begin position="119"/>
        <end position="138"/>
    </location>
</feature>
<dbReference type="GO" id="GO:0005886">
    <property type="term" value="C:plasma membrane"/>
    <property type="evidence" value="ECO:0007669"/>
    <property type="project" value="InterPro"/>
</dbReference>
<feature type="transmembrane region" description="Helical" evidence="6">
    <location>
        <begin position="91"/>
        <end position="112"/>
    </location>
</feature>
<organism evidence="7">
    <name type="scientific">marine metagenome</name>
    <dbReference type="NCBI Taxonomy" id="408172"/>
    <lineage>
        <taxon>unclassified sequences</taxon>
        <taxon>metagenomes</taxon>
        <taxon>ecological metagenomes</taxon>
    </lineage>
</organism>
<keyword evidence="4 6" id="KW-1133">Transmembrane helix</keyword>
<sequence length="274" mass="30969">MYPYIFSIEIPWFNITLEPRFYGLFYAVSVLIGSRIVRTEIERRRINLSENEAMNMTMLIFLAGLIGGRMYEVVFEWSNYYGFQPFWKVFAIWEGGLAIHGGILGGIISLFIYCRIKKISLAAILDIGALCMILGQTLGRWGNFTNGEAAGPITEFWTGIVFPAGTAVDHYAHGAPVHPTMVYESLGNFLILALLWKLRPRNFRPGMLGAVYLITYSALRSVLTPLRMDNQYFVIADTKILAAYAISILLAGVGLFWIFQQKLWLPDEALSRKA</sequence>
<name>A0A381PPG4_9ZZZZ</name>
<feature type="transmembrane region" description="Helical" evidence="6">
    <location>
        <begin position="210"/>
        <end position="228"/>
    </location>
</feature>
<evidence type="ECO:0000256" key="6">
    <source>
        <dbReference type="SAM" id="Phobius"/>
    </source>
</evidence>